<organism evidence="1 2">
    <name type="scientific">Candidatus Enterovibrio altilux</name>
    <dbReference type="NCBI Taxonomy" id="1927128"/>
    <lineage>
        <taxon>Bacteria</taxon>
        <taxon>Pseudomonadati</taxon>
        <taxon>Pseudomonadota</taxon>
        <taxon>Gammaproteobacteria</taxon>
        <taxon>Vibrionales</taxon>
        <taxon>Vibrionaceae</taxon>
        <taxon>Enterovibrio</taxon>
    </lineage>
</organism>
<protein>
    <submittedName>
        <fullName evidence="1">Uncharacterized protein</fullName>
    </submittedName>
</protein>
<gene>
    <name evidence="1" type="ORF">BTN50_2020</name>
</gene>
<dbReference type="KEGG" id="elux:BTN50_2020"/>
<keyword evidence="2" id="KW-1185">Reference proteome</keyword>
<accession>A0A291BBV7</accession>
<evidence type="ECO:0000313" key="1">
    <source>
        <dbReference type="EMBL" id="ATF10435.1"/>
    </source>
</evidence>
<dbReference type="AlphaFoldDB" id="A0A291BBV7"/>
<proteinExistence type="predicted"/>
<sequence length="101" mass="11222">MQMLFFQSDGMKIGTNIHPEDWNGFVAYLGTGNDALNVEAGIWQYDTAASVAVAISNEMIEFIGLNFAQVTELRPYVFTYTNSKMTIWTDAETVQSNGQAL</sequence>
<dbReference type="Proteomes" id="UP000218160">
    <property type="component" value="Chromosome 2"/>
</dbReference>
<name>A0A291BBV7_9GAMM</name>
<evidence type="ECO:0000313" key="2">
    <source>
        <dbReference type="Proteomes" id="UP000218160"/>
    </source>
</evidence>
<dbReference type="EMBL" id="CP020663">
    <property type="protein sequence ID" value="ATF10435.1"/>
    <property type="molecule type" value="Genomic_DNA"/>
</dbReference>
<reference evidence="2" key="1">
    <citation type="submission" date="2017-04" db="EMBL/GenBank/DDBJ databases">
        <title>Genome evolution of the luminous symbionts of deep sea anglerfish.</title>
        <authorList>
            <person name="Hendry T.A."/>
        </authorList>
    </citation>
    <scope>NUCLEOTIDE SEQUENCE [LARGE SCALE GENOMIC DNA]</scope>
</reference>